<reference evidence="2 3" key="1">
    <citation type="submission" date="2024-10" db="EMBL/GenBank/DDBJ databases">
        <title>The Natural Products Discovery Center: Release of the First 8490 Sequenced Strains for Exploring Actinobacteria Biosynthetic Diversity.</title>
        <authorList>
            <person name="Kalkreuter E."/>
            <person name="Kautsar S.A."/>
            <person name="Yang D."/>
            <person name="Bader C.D."/>
            <person name="Teijaro C.N."/>
            <person name="Fluegel L."/>
            <person name="Davis C.M."/>
            <person name="Simpson J.R."/>
            <person name="Lauterbach L."/>
            <person name="Steele A.D."/>
            <person name="Gui C."/>
            <person name="Meng S."/>
            <person name="Li G."/>
            <person name="Viehrig K."/>
            <person name="Ye F."/>
            <person name="Su P."/>
            <person name="Kiefer A.F."/>
            <person name="Nichols A."/>
            <person name="Cepeda A.J."/>
            <person name="Yan W."/>
            <person name="Fan B."/>
            <person name="Jiang Y."/>
            <person name="Adhikari A."/>
            <person name="Zheng C.-J."/>
            <person name="Schuster L."/>
            <person name="Cowan T.M."/>
            <person name="Smanski M.J."/>
            <person name="Chevrette M.G."/>
            <person name="De Carvalho L.P.S."/>
            <person name="Shen B."/>
        </authorList>
    </citation>
    <scope>NUCLEOTIDE SEQUENCE [LARGE SCALE GENOMIC DNA]</scope>
    <source>
        <strain evidence="2 3">NPDC021253</strain>
    </source>
</reference>
<dbReference type="GO" id="GO:0032259">
    <property type="term" value="P:methylation"/>
    <property type="evidence" value="ECO:0007669"/>
    <property type="project" value="UniProtKB-KW"/>
</dbReference>
<dbReference type="InterPro" id="IPR041698">
    <property type="entry name" value="Methyltransf_25"/>
</dbReference>
<dbReference type="Pfam" id="PF13649">
    <property type="entry name" value="Methyltransf_25"/>
    <property type="match status" value="1"/>
</dbReference>
<dbReference type="Proteomes" id="UP001611075">
    <property type="component" value="Unassembled WGS sequence"/>
</dbReference>
<sequence>MSQGEERAALLPVALGWPVMGEQGWLRETRAAYDTVAVDYARLVHGELAGKPLERALLATFAELVGNAGPVVEVGCGTGRITAHLRDLGLDVTGLDLSPGMVAVARDTWPGLRFAVGSMTDLPLPDGSLAGLVAWYSIIHLPPELLPGVFAEFHRVLAPGGELVLAFKAGDERIRLEQAYGHTVSYDVHWLPPDRVAAQLAGAGFAVHARLLREPEGYERGPQAYLLVRRPGGEAGR</sequence>
<organism evidence="2 3">
    <name type="scientific">Micromonospora rubida</name>
    <dbReference type="NCBI Taxonomy" id="2697657"/>
    <lineage>
        <taxon>Bacteria</taxon>
        <taxon>Bacillati</taxon>
        <taxon>Actinomycetota</taxon>
        <taxon>Actinomycetes</taxon>
        <taxon>Micromonosporales</taxon>
        <taxon>Micromonosporaceae</taxon>
        <taxon>Micromonospora</taxon>
    </lineage>
</organism>
<dbReference type="InterPro" id="IPR050508">
    <property type="entry name" value="Methyltransf_Superfamily"/>
</dbReference>
<proteinExistence type="predicted"/>
<keyword evidence="2" id="KW-0489">Methyltransferase</keyword>
<evidence type="ECO:0000259" key="1">
    <source>
        <dbReference type="Pfam" id="PF13649"/>
    </source>
</evidence>
<keyword evidence="3" id="KW-1185">Reference proteome</keyword>
<accession>A0ABW7SS61</accession>
<dbReference type="RefSeq" id="WP_396684759.1">
    <property type="nucleotide sequence ID" value="NZ_JBIRPU010000029.1"/>
</dbReference>
<dbReference type="SUPFAM" id="SSF53335">
    <property type="entry name" value="S-adenosyl-L-methionine-dependent methyltransferases"/>
    <property type="match status" value="1"/>
</dbReference>
<dbReference type="GO" id="GO:0008168">
    <property type="term" value="F:methyltransferase activity"/>
    <property type="evidence" value="ECO:0007669"/>
    <property type="project" value="UniProtKB-KW"/>
</dbReference>
<name>A0ABW7SS61_9ACTN</name>
<dbReference type="CDD" id="cd02440">
    <property type="entry name" value="AdoMet_MTases"/>
    <property type="match status" value="1"/>
</dbReference>
<feature type="domain" description="Methyltransferase" evidence="1">
    <location>
        <begin position="71"/>
        <end position="161"/>
    </location>
</feature>
<dbReference type="EMBL" id="JBIRPU010000029">
    <property type="protein sequence ID" value="MFI0796545.1"/>
    <property type="molecule type" value="Genomic_DNA"/>
</dbReference>
<dbReference type="Gene3D" id="3.40.50.150">
    <property type="entry name" value="Vaccinia Virus protein VP39"/>
    <property type="match status" value="1"/>
</dbReference>
<dbReference type="InterPro" id="IPR029063">
    <property type="entry name" value="SAM-dependent_MTases_sf"/>
</dbReference>
<dbReference type="PANTHER" id="PTHR42912">
    <property type="entry name" value="METHYLTRANSFERASE"/>
    <property type="match status" value="1"/>
</dbReference>
<comment type="caution">
    <text evidence="2">The sequence shown here is derived from an EMBL/GenBank/DDBJ whole genome shotgun (WGS) entry which is preliminary data.</text>
</comment>
<evidence type="ECO:0000313" key="2">
    <source>
        <dbReference type="EMBL" id="MFI0796545.1"/>
    </source>
</evidence>
<keyword evidence="2" id="KW-0808">Transferase</keyword>
<gene>
    <name evidence="2" type="ORF">ACH4OY_28235</name>
</gene>
<evidence type="ECO:0000313" key="3">
    <source>
        <dbReference type="Proteomes" id="UP001611075"/>
    </source>
</evidence>
<protein>
    <submittedName>
        <fullName evidence="2">Class I SAM-dependent DNA methyltransferase</fullName>
    </submittedName>
</protein>